<evidence type="ECO:0000313" key="4">
    <source>
        <dbReference type="EMBL" id="PVU99574.1"/>
    </source>
</evidence>
<sequence length="504" mass="55744">MFKSITIKRSLTNIENLFVSHSKPGTKVATRPLPRFNNVFNGRNQIGSSLYSTATAQSNMSFPCIDKIESRQVELKKSLKLQEDLFTHVVNGYETFHYKKPFAMSHGGILPSFKIAYETWGELNSTKTNAILIHTGLSASSHAKSGEKNTKPGWWENFIGPGLSIDTNKYFVICTNLLGGCYGSTGPSSINELTGKRYASSFPIITINDMVRAQFLLLDNLGISKLHASVGASIGGMQSLAAAVIFPERVGKLVSISACAISHPYSVSLRFAQRQVLMTDPNFNRGNYYDSVPPHVGMKLARVISTVSYRSGPEWEMRFGRSRLSPDSDPALCPDFLVETYLDHKGEKFCLEYDANSLLYISKAADMFDVSESMTKKLSSKLNIAQRKIMAMESNSDNSVIDVCGFPNPAELKSKNNKNNETKIQIEEDLIAGVKNVMMPTLVLGVQSDILFPSEQQKEIATILRKAGNQSVTYYELDSLYGHDTFLLDLVNVGAAIKGHLEHN</sequence>
<proteinExistence type="inferred from homology"/>
<reference evidence="4 5" key="1">
    <citation type="journal article" date="2018" name="MBio">
        <title>Comparative Genomics Reveals the Core Gene Toolbox for the Fungus-Insect Symbiosis.</title>
        <authorList>
            <person name="Wang Y."/>
            <person name="Stata M."/>
            <person name="Wang W."/>
            <person name="Stajich J.E."/>
            <person name="White M.M."/>
            <person name="Moncalvo J.M."/>
        </authorList>
    </citation>
    <scope>NUCLEOTIDE SEQUENCE [LARGE SCALE GENOMIC DNA]</scope>
    <source>
        <strain evidence="4 5">AUS-77-4</strain>
    </source>
</reference>
<dbReference type="GO" id="GO:0005739">
    <property type="term" value="C:mitochondrion"/>
    <property type="evidence" value="ECO:0007669"/>
    <property type="project" value="TreeGrafter"/>
</dbReference>
<dbReference type="PIRSF" id="PIRSF000443">
    <property type="entry name" value="Homoser_Ac_trans"/>
    <property type="match status" value="1"/>
</dbReference>
<dbReference type="InterPro" id="IPR008220">
    <property type="entry name" value="HAT_MetX-like"/>
</dbReference>
<dbReference type="InterPro" id="IPR029058">
    <property type="entry name" value="AB_hydrolase_fold"/>
</dbReference>
<protein>
    <recommendedName>
        <fullName evidence="3">AB hydrolase-1 domain-containing protein</fullName>
    </recommendedName>
</protein>
<feature type="domain" description="AB hydrolase-1" evidence="3">
    <location>
        <begin position="129"/>
        <end position="487"/>
    </location>
</feature>
<comment type="similarity">
    <text evidence="1">Belongs to the AB hydrolase superfamily. MetX family.</text>
</comment>
<feature type="active site" evidence="2">
    <location>
        <position position="483"/>
    </location>
</feature>
<accession>A0A2T9Z4W2</accession>
<dbReference type="Pfam" id="PF00561">
    <property type="entry name" value="Abhydrolase_1"/>
    <property type="match status" value="1"/>
</dbReference>
<keyword evidence="5" id="KW-1185">Reference proteome</keyword>
<dbReference type="OrthoDB" id="444135at2759"/>
<dbReference type="Gene3D" id="3.40.50.1820">
    <property type="entry name" value="alpha/beta hydrolase"/>
    <property type="match status" value="1"/>
</dbReference>
<evidence type="ECO:0000256" key="2">
    <source>
        <dbReference type="PIRSR" id="PIRSR000443-1"/>
    </source>
</evidence>
<name>A0A2T9Z4W2_9FUNG</name>
<dbReference type="NCBIfam" id="NF001209">
    <property type="entry name" value="PRK00175.1"/>
    <property type="match status" value="1"/>
</dbReference>
<dbReference type="GO" id="GO:0004414">
    <property type="term" value="F:homoserine O-acetyltransferase activity"/>
    <property type="evidence" value="ECO:0007669"/>
    <property type="project" value="TreeGrafter"/>
</dbReference>
<dbReference type="EMBL" id="MBFT01000028">
    <property type="protein sequence ID" value="PVU99574.1"/>
    <property type="molecule type" value="Genomic_DNA"/>
</dbReference>
<gene>
    <name evidence="4" type="ORF">BB559_000588</name>
</gene>
<dbReference type="GO" id="GO:0009092">
    <property type="term" value="P:homoserine metabolic process"/>
    <property type="evidence" value="ECO:0007669"/>
    <property type="project" value="TreeGrafter"/>
</dbReference>
<evidence type="ECO:0000313" key="5">
    <source>
        <dbReference type="Proteomes" id="UP000245699"/>
    </source>
</evidence>
<dbReference type="Proteomes" id="UP000245699">
    <property type="component" value="Unassembled WGS sequence"/>
</dbReference>
<dbReference type="STRING" id="61424.A0A2T9Z4W2"/>
<evidence type="ECO:0000256" key="1">
    <source>
        <dbReference type="ARBA" id="ARBA00006886"/>
    </source>
</evidence>
<dbReference type="GO" id="GO:0009086">
    <property type="term" value="P:methionine biosynthetic process"/>
    <property type="evidence" value="ECO:0007669"/>
    <property type="project" value="TreeGrafter"/>
</dbReference>
<dbReference type="HAMAP" id="MF_00296">
    <property type="entry name" value="MetX_acyltransf"/>
    <property type="match status" value="1"/>
</dbReference>
<feature type="active site" description="Nucleophile" evidence="2">
    <location>
        <position position="233"/>
    </location>
</feature>
<dbReference type="SUPFAM" id="SSF53474">
    <property type="entry name" value="alpha/beta-Hydrolases"/>
    <property type="match status" value="1"/>
</dbReference>
<comment type="caution">
    <text evidence="4">The sequence shown here is derived from an EMBL/GenBank/DDBJ whole genome shotgun (WGS) entry which is preliminary data.</text>
</comment>
<dbReference type="AlphaFoldDB" id="A0A2T9Z4W2"/>
<dbReference type="InterPro" id="IPR000073">
    <property type="entry name" value="AB_hydrolase_1"/>
</dbReference>
<dbReference type="GO" id="GO:0009001">
    <property type="term" value="F:serine O-acetyltransferase activity"/>
    <property type="evidence" value="ECO:0007669"/>
    <property type="project" value="TreeGrafter"/>
</dbReference>
<feature type="active site" evidence="2">
    <location>
        <position position="449"/>
    </location>
</feature>
<organism evidence="4 5">
    <name type="scientific">Furculomyces boomerangus</name>
    <dbReference type="NCBI Taxonomy" id="61424"/>
    <lineage>
        <taxon>Eukaryota</taxon>
        <taxon>Fungi</taxon>
        <taxon>Fungi incertae sedis</taxon>
        <taxon>Zoopagomycota</taxon>
        <taxon>Kickxellomycotina</taxon>
        <taxon>Harpellomycetes</taxon>
        <taxon>Harpellales</taxon>
        <taxon>Harpellaceae</taxon>
        <taxon>Furculomyces</taxon>
    </lineage>
</organism>
<evidence type="ECO:0000259" key="3">
    <source>
        <dbReference type="Pfam" id="PF00561"/>
    </source>
</evidence>
<dbReference type="NCBIfam" id="TIGR01392">
    <property type="entry name" value="homoserO_Ac_trn"/>
    <property type="match status" value="1"/>
</dbReference>
<dbReference type="GO" id="GO:0006535">
    <property type="term" value="P:cysteine biosynthetic process from serine"/>
    <property type="evidence" value="ECO:0007669"/>
    <property type="project" value="TreeGrafter"/>
</dbReference>
<dbReference type="PANTHER" id="PTHR32268:SF16">
    <property type="entry name" value="SERINE O-SUCCINYLTRANSFERASE"/>
    <property type="match status" value="1"/>
</dbReference>
<dbReference type="PANTHER" id="PTHR32268">
    <property type="entry name" value="HOMOSERINE O-ACETYLTRANSFERASE"/>
    <property type="match status" value="1"/>
</dbReference>